<dbReference type="InterPro" id="IPR013780">
    <property type="entry name" value="Glyco_hydro_b"/>
</dbReference>
<comment type="caution">
    <text evidence="3">The sequence shown here is derived from an EMBL/GenBank/DDBJ whole genome shotgun (WGS) entry which is preliminary data.</text>
</comment>
<reference evidence="3 4" key="1">
    <citation type="submission" date="2020-08" db="EMBL/GenBank/DDBJ databases">
        <title>A Genomic Blueprint of the Chicken Gut Microbiome.</title>
        <authorList>
            <person name="Gilroy R."/>
            <person name="Ravi A."/>
            <person name="Getino M."/>
            <person name="Pursley I."/>
            <person name="Horton D.L."/>
            <person name="Alikhan N.-F."/>
            <person name="Baker D."/>
            <person name="Gharbi K."/>
            <person name="Hall N."/>
            <person name="Watson M."/>
            <person name="Adriaenssens E.M."/>
            <person name="Foster-Nyarko E."/>
            <person name="Jarju S."/>
            <person name="Secka A."/>
            <person name="Antonio M."/>
            <person name="Oren A."/>
            <person name="Chaudhuri R."/>
            <person name="La Ragione R.M."/>
            <person name="Hildebrand F."/>
            <person name="Pallen M.J."/>
        </authorList>
    </citation>
    <scope>NUCLEOTIDE SEQUENCE [LARGE SCALE GENOMIC DNA]</scope>
    <source>
        <strain evidence="3 4">Sa4CUA1</strain>
    </source>
</reference>
<keyword evidence="4" id="KW-1185">Reference proteome</keyword>
<feature type="chain" id="PRO_5047209897" evidence="1">
    <location>
        <begin position="32"/>
        <end position="1170"/>
    </location>
</feature>
<dbReference type="Pfam" id="PF14200">
    <property type="entry name" value="RicinB_lectin_2"/>
    <property type="match status" value="1"/>
</dbReference>
<accession>A0ABR8RSI1</accession>
<feature type="domain" description="F5/8 type C" evidence="2">
    <location>
        <begin position="842"/>
        <end position="991"/>
    </location>
</feature>
<dbReference type="RefSeq" id="WP_191796120.1">
    <property type="nucleotide sequence ID" value="NZ_JACSQQ010000014.1"/>
</dbReference>
<dbReference type="EMBL" id="JACSQQ010000014">
    <property type="protein sequence ID" value="MBD7950762.1"/>
    <property type="molecule type" value="Genomic_DNA"/>
</dbReference>
<gene>
    <name evidence="3" type="ORF">H9652_10125</name>
</gene>
<dbReference type="InterPro" id="IPR008979">
    <property type="entry name" value="Galactose-bd-like_sf"/>
</dbReference>
<dbReference type="PANTHER" id="PTHR42767:SF1">
    <property type="entry name" value="ENDO-BETA-1,6-GALACTANASE-LIKE DOMAIN-CONTAINING PROTEIN"/>
    <property type="match status" value="1"/>
</dbReference>
<dbReference type="InterPro" id="IPR039743">
    <property type="entry name" value="6GAL/EXGAL"/>
</dbReference>
<evidence type="ECO:0000313" key="4">
    <source>
        <dbReference type="Proteomes" id="UP000641803"/>
    </source>
</evidence>
<dbReference type="InterPro" id="IPR039514">
    <property type="entry name" value="6GAL-like"/>
</dbReference>
<sequence length="1170" mass="120709">MNAGASRRWVAALSVAAVTLSCGALSAVAQAAPSGGALAASAAIATAGGPGVTVRPDPSYAGKAFEGWGTSLVWFANATGDYPDEVRDRLADMVFGDEGLNLNIARYNVGGGHAPDVTDYLRAGGAVEGWWNAPEGTTRTDVDWWDPEDPADWNEDADATQRWWVDRIKDDVDTWETFSNSPPYFMTPNGYVSGSFNATDDQLKTESIDDFAAYMVGVTERLEKAHGIEVGTIDPFNEPNTNYWRTTLDSSGKPTGGRQEGAHMGPALQQKVIRALDAALEGADTSAGIAAMDETNPGTFTNNWNTYPADVKAKVDQLNVHTYGTGQRTAVRDIAKGEGKRLWMSEVGGSWSSTGQDFESMESGLGSAQHIADDLRELEPSAWVFWQPVEDYTNMAPGGESAEGMNWGEIQIPFDCTADDTLESCPIYTNTKYLTTQNFTHFIAPGDRLVGVDDTNSTAAVTASGDAATVVHVNSTTSERAVTLDLSGFGSIEAGATVTPFVTSTAGALVEGSPVAVESGAATLTVPAESVTTFVVDGVSGVADDAALVQEGHVYRLQGVQSGKSLAPAASGPGVVIRTDDAAAPTQVWDLTPLGAPEGSGTHTTRYAVASAANGKQLGVVADGTAVLVEPTEQPATTAQWILSTTGDRTYTLVNAESGRVLEVGGQSSTDGAPVSTYTANSGQNQRWRLTDETVLGTTPVEAFTVPGTVPTLPTTVVPVYRDGARGTLPVTWDLPAGSAWATAGTVEVQGTVSTPGGTVAATAEVVVDTLTTTLPARAKAYAGGTPVLPATVTAATAGGRQVERPVTWETAPAGAFAEVGVVELGGTADAGLGEVLPATVRVQVTAAVDDGATSAPGTTASATFTEPGYSATGIVNGITTDKAWSNWKSSGKNTTDTLTVTLPADRDVTHVVTTFYRDGSTASWSQSLRVQALVDGTWKDVSASVAVTDDASRAPVVDVPVDVRTSSVRVVMTARPDTHMVVSEVQVLAKAPGTSADATLSGLTVDGEAVAGFDPATTSYQVPAEAGVTPVVTGVATDPYATVAVTQPGTVPGTASVDVTAEDGTVSTTTIEFVTEADLGVESTVRTQCTGRTATLVVRAVNTGGTVLDVAVTTPLGTKTFRDVAPGKSASQTFSARAQTLAAGTVTVTATREGGATSTQQIAYQPATC</sequence>
<dbReference type="PROSITE" id="PS50231">
    <property type="entry name" value="RICIN_B_LECTIN"/>
    <property type="match status" value="1"/>
</dbReference>
<dbReference type="Proteomes" id="UP000641803">
    <property type="component" value="Unassembled WGS sequence"/>
</dbReference>
<dbReference type="Pfam" id="PF14587">
    <property type="entry name" value="Glyco_hydr_30_2"/>
    <property type="match status" value="1"/>
</dbReference>
<dbReference type="SUPFAM" id="SSF51445">
    <property type="entry name" value="(Trans)glycosidases"/>
    <property type="match status" value="1"/>
</dbReference>
<dbReference type="Gene3D" id="2.60.40.1180">
    <property type="entry name" value="Golgi alpha-mannosidase II"/>
    <property type="match status" value="1"/>
</dbReference>
<evidence type="ECO:0000259" key="2">
    <source>
        <dbReference type="PROSITE" id="PS50022"/>
    </source>
</evidence>
<dbReference type="Gene3D" id="2.60.120.260">
    <property type="entry name" value="Galactose-binding domain-like"/>
    <property type="match status" value="1"/>
</dbReference>
<name>A0ABR8RSI1_9CELL</name>
<dbReference type="Pfam" id="PF07532">
    <property type="entry name" value="Big_4"/>
    <property type="match status" value="2"/>
</dbReference>
<dbReference type="InterPro" id="IPR000772">
    <property type="entry name" value="Ricin_B_lectin"/>
</dbReference>
<dbReference type="CDD" id="cd00161">
    <property type="entry name" value="beta-trefoil_Ricin-like"/>
    <property type="match status" value="1"/>
</dbReference>
<dbReference type="InterPro" id="IPR017853">
    <property type="entry name" value="GH"/>
</dbReference>
<dbReference type="PROSITE" id="PS51257">
    <property type="entry name" value="PROKAR_LIPOPROTEIN"/>
    <property type="match status" value="1"/>
</dbReference>
<keyword evidence="1" id="KW-0732">Signal</keyword>
<dbReference type="SUPFAM" id="SSF50370">
    <property type="entry name" value="Ricin B-like lectins"/>
    <property type="match status" value="1"/>
</dbReference>
<dbReference type="PANTHER" id="PTHR42767">
    <property type="entry name" value="ENDO-BETA-1,6-GALACTANASE"/>
    <property type="match status" value="1"/>
</dbReference>
<dbReference type="PROSITE" id="PS50022">
    <property type="entry name" value="FA58C_3"/>
    <property type="match status" value="1"/>
</dbReference>
<evidence type="ECO:0000256" key="1">
    <source>
        <dbReference type="SAM" id="SignalP"/>
    </source>
</evidence>
<proteinExistence type="predicted"/>
<dbReference type="Gene3D" id="2.80.10.50">
    <property type="match status" value="1"/>
</dbReference>
<dbReference type="SUPFAM" id="SSF49785">
    <property type="entry name" value="Galactose-binding domain-like"/>
    <property type="match status" value="1"/>
</dbReference>
<feature type="signal peptide" evidence="1">
    <location>
        <begin position="1"/>
        <end position="31"/>
    </location>
</feature>
<dbReference type="InterPro" id="IPR035992">
    <property type="entry name" value="Ricin_B-like_lectins"/>
</dbReference>
<protein>
    <submittedName>
        <fullName evidence="3">RICIN domain-containing protein</fullName>
    </submittedName>
</protein>
<dbReference type="Pfam" id="PF00754">
    <property type="entry name" value="F5_F8_type_C"/>
    <property type="match status" value="1"/>
</dbReference>
<dbReference type="Gene3D" id="3.20.20.80">
    <property type="entry name" value="Glycosidases"/>
    <property type="match status" value="1"/>
</dbReference>
<dbReference type="InterPro" id="IPR011081">
    <property type="entry name" value="Big_4"/>
</dbReference>
<evidence type="ECO:0000313" key="3">
    <source>
        <dbReference type="EMBL" id="MBD7950762.1"/>
    </source>
</evidence>
<dbReference type="InterPro" id="IPR000421">
    <property type="entry name" value="FA58C"/>
</dbReference>
<organism evidence="3 4">
    <name type="scientific">Oerskovia rustica</name>
    <dbReference type="NCBI Taxonomy" id="2762237"/>
    <lineage>
        <taxon>Bacteria</taxon>
        <taxon>Bacillati</taxon>
        <taxon>Actinomycetota</taxon>
        <taxon>Actinomycetes</taxon>
        <taxon>Micrococcales</taxon>
        <taxon>Cellulomonadaceae</taxon>
        <taxon>Oerskovia</taxon>
    </lineage>
</organism>